<accession>A0ACC1ND95</accession>
<dbReference type="EMBL" id="JANSHE010004546">
    <property type="protein sequence ID" value="KAJ2976596.1"/>
    <property type="molecule type" value="Genomic_DNA"/>
</dbReference>
<proteinExistence type="predicted"/>
<dbReference type="Proteomes" id="UP001144978">
    <property type="component" value="Unassembled WGS sequence"/>
</dbReference>
<evidence type="ECO:0000313" key="1">
    <source>
        <dbReference type="EMBL" id="KAJ2976596.1"/>
    </source>
</evidence>
<reference evidence="1" key="1">
    <citation type="submission" date="2022-08" db="EMBL/GenBank/DDBJ databases">
        <title>Genome Sequence of Pycnoporus sanguineus.</title>
        <authorList>
            <person name="Buettner E."/>
        </authorList>
    </citation>
    <scope>NUCLEOTIDE SEQUENCE</scope>
    <source>
        <strain evidence="1">CG-C14</strain>
    </source>
</reference>
<keyword evidence="2" id="KW-1185">Reference proteome</keyword>
<protein>
    <submittedName>
        <fullName evidence="1">Uncharacterized protein</fullName>
    </submittedName>
</protein>
<evidence type="ECO:0000313" key="2">
    <source>
        <dbReference type="Proteomes" id="UP001144978"/>
    </source>
</evidence>
<comment type="caution">
    <text evidence="1">The sequence shown here is derived from an EMBL/GenBank/DDBJ whole genome shotgun (WGS) entry which is preliminary data.</text>
</comment>
<name>A0ACC1ND95_9APHY</name>
<gene>
    <name evidence="1" type="ORF">NUW54_g11541</name>
</gene>
<organism evidence="1 2">
    <name type="scientific">Trametes sanguinea</name>
    <dbReference type="NCBI Taxonomy" id="158606"/>
    <lineage>
        <taxon>Eukaryota</taxon>
        <taxon>Fungi</taxon>
        <taxon>Dikarya</taxon>
        <taxon>Basidiomycota</taxon>
        <taxon>Agaricomycotina</taxon>
        <taxon>Agaricomycetes</taxon>
        <taxon>Polyporales</taxon>
        <taxon>Polyporaceae</taxon>
        <taxon>Trametes</taxon>
    </lineage>
</organism>
<sequence length="540" mass="60427">MLTSCGVYLGQNTFATDFQLVLVMAYAGSLMFLPSLSSPAVLTLHFVHALAWCLFHSFGLGLLLRAQSQNKFLVRHYLKHYHYPQNDRGQGAIQEAFQNWKAIYNLSMAMTYVSSIGLAWKTYSVPQQWTVGNELLRHTLGVIMIGLHIWSTLESYEVLGLFGWFFGDFFIEDFPSHLEYTGIYRYLNNPEVISGAAFFGLALISGSKLVFALAVVRLLSQWWFLSKVENPHMRKLYGDSIRSDAGFVKVIKKVAQKNARLLESRAGRHAPEIKRVARVVRSTFDKVYEETAEVVEEFLAKSRPRISEVVQDTKVLLQQSRERLVISRVANDLSSYDTAKYKVSIVPALMAPTGSTSANLFVSAGARRSTTRAKTGLESTVYVGANQSNLVTKTPSHGLWVPVHDDEWDGDIPLHRHQPKPEDPNSPTVEEGEVVFKGGALPWRTGQYEVRYHHDGKYNVMSLDGPFEVVVDKPDTLDFASVRKTLMHIVPLCLDMDPSLIPQSCKAPSTPTVSPPSGNAPSAETSGEEGDMRDPDDFRF</sequence>